<dbReference type="EMBL" id="OW240919">
    <property type="protein sequence ID" value="CAH2312302.1"/>
    <property type="molecule type" value="Genomic_DNA"/>
</dbReference>
<accession>A0AAD1SW54</accession>
<dbReference type="Proteomes" id="UP001295444">
    <property type="component" value="Chromosome 08"/>
</dbReference>
<name>A0AAD1SW54_PELCU</name>
<proteinExistence type="predicted"/>
<evidence type="ECO:0000313" key="1">
    <source>
        <dbReference type="EMBL" id="CAH2312302.1"/>
    </source>
</evidence>
<protein>
    <submittedName>
        <fullName evidence="1">Uncharacterized protein</fullName>
    </submittedName>
</protein>
<gene>
    <name evidence="1" type="ORF">PECUL_23A027091</name>
</gene>
<evidence type="ECO:0000313" key="2">
    <source>
        <dbReference type="Proteomes" id="UP001295444"/>
    </source>
</evidence>
<reference evidence="1" key="1">
    <citation type="submission" date="2022-03" db="EMBL/GenBank/DDBJ databases">
        <authorList>
            <person name="Alioto T."/>
            <person name="Alioto T."/>
            <person name="Gomez Garrido J."/>
        </authorList>
    </citation>
    <scope>NUCLEOTIDE SEQUENCE</scope>
</reference>
<dbReference type="AlphaFoldDB" id="A0AAD1SW54"/>
<keyword evidence="2" id="KW-1185">Reference proteome</keyword>
<organism evidence="1 2">
    <name type="scientific">Pelobates cultripes</name>
    <name type="common">Western spadefoot toad</name>
    <dbReference type="NCBI Taxonomy" id="61616"/>
    <lineage>
        <taxon>Eukaryota</taxon>
        <taxon>Metazoa</taxon>
        <taxon>Chordata</taxon>
        <taxon>Craniata</taxon>
        <taxon>Vertebrata</taxon>
        <taxon>Euteleostomi</taxon>
        <taxon>Amphibia</taxon>
        <taxon>Batrachia</taxon>
        <taxon>Anura</taxon>
        <taxon>Pelobatoidea</taxon>
        <taxon>Pelobatidae</taxon>
        <taxon>Pelobates</taxon>
    </lineage>
</organism>
<sequence length="68" mass="7858">MATVLPREYLSKADPDVEPLSLQRDYPLVTERRLADILQNLRSSLREDYKIITEPPKTSMGSEQEQKP</sequence>